<dbReference type="Proteomes" id="UP000045285">
    <property type="component" value="Unassembled WGS sequence"/>
</dbReference>
<evidence type="ECO:0000313" key="1">
    <source>
        <dbReference type="EMBL" id="CDX22437.1"/>
    </source>
</evidence>
<keyword evidence="2" id="KW-1185">Reference proteome</keyword>
<name>A0A090DZD0_MESPL</name>
<dbReference type="AlphaFoldDB" id="A0A090DZD0"/>
<gene>
    <name evidence="1" type="ORF">MPL3356_390320</name>
</gene>
<sequence length="82" mass="8703">MSVGDAGFLLQQNDELLVVNWTMGTAFTGFSHFKDPPVNRTGKIVEGFIAGPSVASLLLWGCPCGGRRESSASSRSSLIPTM</sequence>
<dbReference type="EMBL" id="CCMZ01000033">
    <property type="protein sequence ID" value="CDX22437.1"/>
    <property type="molecule type" value="Genomic_DNA"/>
</dbReference>
<organism evidence="1 2">
    <name type="scientific">Mesorhizobium plurifarium</name>
    <dbReference type="NCBI Taxonomy" id="69974"/>
    <lineage>
        <taxon>Bacteria</taxon>
        <taxon>Pseudomonadati</taxon>
        <taxon>Pseudomonadota</taxon>
        <taxon>Alphaproteobacteria</taxon>
        <taxon>Hyphomicrobiales</taxon>
        <taxon>Phyllobacteriaceae</taxon>
        <taxon>Mesorhizobium</taxon>
    </lineage>
</organism>
<proteinExistence type="predicted"/>
<protein>
    <submittedName>
        <fullName evidence="1">Uncharacterized protein</fullName>
    </submittedName>
</protein>
<evidence type="ECO:0000313" key="2">
    <source>
        <dbReference type="Proteomes" id="UP000045285"/>
    </source>
</evidence>
<accession>A0A090DZD0</accession>
<reference evidence="2" key="1">
    <citation type="submission" date="2014-08" db="EMBL/GenBank/DDBJ databases">
        <authorList>
            <person name="Moulin L."/>
        </authorList>
    </citation>
    <scope>NUCLEOTIDE SEQUENCE [LARGE SCALE GENOMIC DNA]</scope>
</reference>